<accession>A0A0S3PSJ4</accession>
<proteinExistence type="predicted"/>
<dbReference type="EMBL" id="AP014946">
    <property type="protein sequence ID" value="BAT58868.1"/>
    <property type="molecule type" value="Genomic_DNA"/>
</dbReference>
<name>A0A0S3PSJ4_9BRAD</name>
<dbReference type="AlphaFoldDB" id="A0A0S3PSJ4"/>
<dbReference type="KEGG" id="vgo:GJW-30_1_01395"/>
<evidence type="ECO:0000313" key="1">
    <source>
        <dbReference type="EMBL" id="BAT58868.1"/>
    </source>
</evidence>
<sequence length="71" mass="7438">MSGYVRSPLKASQSESPTALRAMAANMLSMAKAIGDEPTALRLRAIAQRHLRDAAANDDTVDGAIVEGAAR</sequence>
<gene>
    <name evidence="1" type="ORF">GJW-30_1_01395</name>
</gene>
<reference evidence="1 2" key="1">
    <citation type="submission" date="2015-08" db="EMBL/GenBank/DDBJ databases">
        <title>Investigation of the bacterial diversity of lava forest soil.</title>
        <authorList>
            <person name="Lee J.S."/>
        </authorList>
    </citation>
    <scope>NUCLEOTIDE SEQUENCE [LARGE SCALE GENOMIC DNA]</scope>
    <source>
        <strain evidence="1 2">GJW-30</strain>
    </source>
</reference>
<protein>
    <submittedName>
        <fullName evidence="1">Uncharacterized protein</fullName>
    </submittedName>
</protein>
<evidence type="ECO:0000313" key="2">
    <source>
        <dbReference type="Proteomes" id="UP000236884"/>
    </source>
</evidence>
<keyword evidence="2" id="KW-1185">Reference proteome</keyword>
<dbReference type="Proteomes" id="UP000236884">
    <property type="component" value="Chromosome"/>
</dbReference>
<organism evidence="1 2">
    <name type="scientific">Variibacter gotjawalensis</name>
    <dbReference type="NCBI Taxonomy" id="1333996"/>
    <lineage>
        <taxon>Bacteria</taxon>
        <taxon>Pseudomonadati</taxon>
        <taxon>Pseudomonadota</taxon>
        <taxon>Alphaproteobacteria</taxon>
        <taxon>Hyphomicrobiales</taxon>
        <taxon>Nitrobacteraceae</taxon>
        <taxon>Variibacter</taxon>
    </lineage>
</organism>